<feature type="chain" id="PRO_5009190323" description="DUF2282 domain-containing protein" evidence="1">
    <location>
        <begin position="29"/>
        <end position="87"/>
    </location>
</feature>
<dbReference type="EMBL" id="LAJE02000225">
    <property type="protein sequence ID" value="OEO30176.1"/>
    <property type="molecule type" value="Genomic_DNA"/>
</dbReference>
<gene>
    <name evidence="2" type="ORF">VW23_022605</name>
</gene>
<dbReference type="AlphaFoldDB" id="A0A1E5XNJ0"/>
<reference evidence="2 3" key="1">
    <citation type="journal article" date="2015" name="Genome Announc.">
        <title>Genome Assemblies of Three Soil-Associated Devosia species: D. insulae, D. limi, and D. soli.</title>
        <authorList>
            <person name="Hassan Y.I."/>
            <person name="Lepp D."/>
            <person name="Zhou T."/>
        </authorList>
    </citation>
    <scope>NUCLEOTIDE SEQUENCE [LARGE SCALE GENOMIC DNA]</scope>
    <source>
        <strain evidence="2 3">DS-56</strain>
    </source>
</reference>
<evidence type="ECO:0000313" key="3">
    <source>
        <dbReference type="Proteomes" id="UP000095463"/>
    </source>
</evidence>
<protein>
    <recommendedName>
        <fullName evidence="4">DUF2282 domain-containing protein</fullName>
    </recommendedName>
</protein>
<keyword evidence="3" id="KW-1185">Reference proteome</keyword>
<dbReference type="Proteomes" id="UP000095463">
    <property type="component" value="Unassembled WGS sequence"/>
</dbReference>
<sequence length="87" mass="8878">MVRMNNKPATILALVVLGVFALAGGASANGTIPDGNGGAVCKGMRHCTTLAVECKGTYTPAIDAEGNEYGKCTKVRVDPAAKKVKAN</sequence>
<organism evidence="2 3">
    <name type="scientific">Devosia insulae DS-56</name>
    <dbReference type="NCBI Taxonomy" id="1116389"/>
    <lineage>
        <taxon>Bacteria</taxon>
        <taxon>Pseudomonadati</taxon>
        <taxon>Pseudomonadota</taxon>
        <taxon>Alphaproteobacteria</taxon>
        <taxon>Hyphomicrobiales</taxon>
        <taxon>Devosiaceae</taxon>
        <taxon>Devosia</taxon>
    </lineage>
</organism>
<proteinExistence type="predicted"/>
<evidence type="ECO:0000256" key="1">
    <source>
        <dbReference type="SAM" id="SignalP"/>
    </source>
</evidence>
<feature type="signal peptide" evidence="1">
    <location>
        <begin position="1"/>
        <end position="28"/>
    </location>
</feature>
<comment type="caution">
    <text evidence="2">The sequence shown here is derived from an EMBL/GenBank/DDBJ whole genome shotgun (WGS) entry which is preliminary data.</text>
</comment>
<evidence type="ECO:0000313" key="2">
    <source>
        <dbReference type="EMBL" id="OEO30176.1"/>
    </source>
</evidence>
<accession>A0A1E5XNJ0</accession>
<dbReference type="RefSeq" id="WP_069910598.1">
    <property type="nucleotide sequence ID" value="NZ_LAJE02000225.1"/>
</dbReference>
<evidence type="ECO:0008006" key="4">
    <source>
        <dbReference type="Google" id="ProtNLM"/>
    </source>
</evidence>
<name>A0A1E5XNJ0_9HYPH</name>
<keyword evidence="1" id="KW-0732">Signal</keyword>